<evidence type="ECO:0000313" key="2">
    <source>
        <dbReference type="Proteomes" id="UP000232688"/>
    </source>
</evidence>
<reference evidence="1 2" key="2">
    <citation type="submission" date="2017-10" db="EMBL/GenBank/DDBJ databases">
        <title>Genome analyses suggest a sexual origin of heterokaryosis in a supposedly ancient asexual fungus.</title>
        <authorList>
            <person name="Corradi N."/>
            <person name="Sedzielewska K."/>
            <person name="Noel J."/>
            <person name="Charron P."/>
            <person name="Farinelli L."/>
            <person name="Marton T."/>
            <person name="Kruger M."/>
            <person name="Pelin A."/>
            <person name="Brachmann A."/>
            <person name="Corradi N."/>
        </authorList>
    </citation>
    <scope>NUCLEOTIDE SEQUENCE [LARGE SCALE GENOMIC DNA]</scope>
    <source>
        <strain evidence="1 2">A1</strain>
    </source>
</reference>
<dbReference type="VEuPathDB" id="FungiDB:FUN_018306"/>
<dbReference type="VEuPathDB" id="FungiDB:RhiirA1_429654"/>
<gene>
    <name evidence="1" type="ORF">RhiirA1_429654</name>
</gene>
<comment type="caution">
    <text evidence="1">The sequence shown here is derived from an EMBL/GenBank/DDBJ whole genome shotgun (WGS) entry which is preliminary data.</text>
</comment>
<protein>
    <submittedName>
        <fullName evidence="1">Uncharacterized protein</fullName>
    </submittedName>
</protein>
<dbReference type="EMBL" id="LLXH01002752">
    <property type="protein sequence ID" value="PKC55176.1"/>
    <property type="molecule type" value="Genomic_DNA"/>
</dbReference>
<sequence>MECSKRIYPSPWANPQITSSKPHNSISDIVDCSKNSVSNRTLPPPIQSDVIVQLKHHESLLPSFFD</sequence>
<dbReference type="VEuPathDB" id="FungiDB:RhiirFUN_019688"/>
<evidence type="ECO:0000313" key="1">
    <source>
        <dbReference type="EMBL" id="PKC55176.1"/>
    </source>
</evidence>
<reference evidence="1 2" key="1">
    <citation type="submission" date="2017-10" db="EMBL/GenBank/DDBJ databases">
        <title>Extensive intraspecific genome diversity in a model arbuscular mycorrhizal fungus.</title>
        <authorList>
            <person name="Chen E.C.H."/>
            <person name="Morin E."/>
            <person name="Baudet D."/>
            <person name="Noel J."/>
            <person name="Ndikumana S."/>
            <person name="Charron P."/>
            <person name="St-Onge C."/>
            <person name="Giorgi J."/>
            <person name="Grigoriev I.V."/>
            <person name="Roux C."/>
            <person name="Martin F.M."/>
            <person name="Corradi N."/>
        </authorList>
    </citation>
    <scope>NUCLEOTIDE SEQUENCE [LARGE SCALE GENOMIC DNA]</scope>
    <source>
        <strain evidence="1 2">A1</strain>
    </source>
</reference>
<organism evidence="1 2">
    <name type="scientific">Rhizophagus irregularis</name>
    <dbReference type="NCBI Taxonomy" id="588596"/>
    <lineage>
        <taxon>Eukaryota</taxon>
        <taxon>Fungi</taxon>
        <taxon>Fungi incertae sedis</taxon>
        <taxon>Mucoromycota</taxon>
        <taxon>Glomeromycotina</taxon>
        <taxon>Glomeromycetes</taxon>
        <taxon>Glomerales</taxon>
        <taxon>Glomeraceae</taxon>
        <taxon>Rhizophagus</taxon>
    </lineage>
</organism>
<dbReference type="Proteomes" id="UP000232688">
    <property type="component" value="Unassembled WGS sequence"/>
</dbReference>
<accession>A0A2N0QVV2</accession>
<dbReference type="AlphaFoldDB" id="A0A2N0QVV2"/>
<proteinExistence type="predicted"/>
<name>A0A2N0QVV2_9GLOM</name>